<dbReference type="PANTHER" id="PTHR12560:SF0">
    <property type="entry name" value="LD18904P"/>
    <property type="match status" value="1"/>
</dbReference>
<dbReference type="OrthoDB" id="256333at2759"/>
<keyword evidence="3 6" id="KW-0812">Transmembrane</keyword>
<feature type="region of interest" description="Disordered" evidence="7">
    <location>
        <begin position="380"/>
        <end position="408"/>
    </location>
</feature>
<reference evidence="10 11" key="1">
    <citation type="submission" date="2017-06" db="EMBL/GenBank/DDBJ databases">
        <title>Comparative genomic analysis of Ambrosia Fusariam Clade fungi.</title>
        <authorList>
            <person name="Stajich J.E."/>
            <person name="Carrillo J."/>
            <person name="Kijimoto T."/>
            <person name="Eskalen A."/>
            <person name="O'Donnell K."/>
            <person name="Kasson M."/>
        </authorList>
    </citation>
    <scope>NUCLEOTIDE SEQUENCE [LARGE SCALE GENOMIC DNA]</scope>
    <source>
        <strain evidence="10">UCR3666</strain>
    </source>
</reference>
<evidence type="ECO:0000256" key="2">
    <source>
        <dbReference type="ARBA" id="ARBA00009808"/>
    </source>
</evidence>
<gene>
    <name evidence="10" type="ORF">CDV36_013734</name>
</gene>
<feature type="transmembrane region" description="Helical" evidence="8">
    <location>
        <begin position="317"/>
        <end position="340"/>
    </location>
</feature>
<keyword evidence="5 6" id="KW-0472">Membrane</keyword>
<dbReference type="InterPro" id="IPR006634">
    <property type="entry name" value="TLC-dom"/>
</dbReference>
<sequence length="427" mass="49253">MSAKIHPSYYYPRRKGASAKRWFVENQIGLCLCVTVPVLLAQTVAFTRPYTTKFLSLSYHDEKTGDYGLGFDDVYLVLFLVAVFTGLRAATMQYALVPLAKRCNLKGSKVTRFSEQSWMIIYYTISWNIGMYIYATSPYWLNLREMWTSWPNRETTVFMKSYMIAQLAFWLQQIIVINIEKPRKDHWQMFSHHIVTIGLVYCSYRYGLTRVGNVVLVLMDLNDLFFSVAKCLKYLKHQTLCDIMFGIFVVSWVLFRHVAFCLVIWSVYAHSTEIMTGCYRGMGENVTGPFNIPTDGSRYWLVPLVSNSEIVCYDSKIMHAFLSGLLFLQGLMILWFIMIFKLVVRVLLGENAEDTRSDDEAENENEQDYLEVEVGPENLCLPSRSSVTGLARSDSRHRSRGVSTSLQSDGRKLLDRIGCEKKIEWEG</sequence>
<evidence type="ECO:0000256" key="1">
    <source>
        <dbReference type="ARBA" id="ARBA00004141"/>
    </source>
</evidence>
<dbReference type="EMBL" id="NKUJ01000396">
    <property type="protein sequence ID" value="RMJ06675.1"/>
    <property type="molecule type" value="Genomic_DNA"/>
</dbReference>
<proteinExistence type="inferred from homology"/>
<dbReference type="GO" id="GO:0050291">
    <property type="term" value="F:sphingosine N-acyltransferase activity"/>
    <property type="evidence" value="ECO:0007669"/>
    <property type="project" value="InterPro"/>
</dbReference>
<dbReference type="InterPro" id="IPR016439">
    <property type="entry name" value="Lag1/Lac1-like"/>
</dbReference>
<dbReference type="PROSITE" id="PS50922">
    <property type="entry name" value="TLC"/>
    <property type="match status" value="1"/>
</dbReference>
<evidence type="ECO:0000256" key="5">
    <source>
        <dbReference type="ARBA" id="ARBA00023136"/>
    </source>
</evidence>
<evidence type="ECO:0000256" key="6">
    <source>
        <dbReference type="PROSITE-ProRule" id="PRU00205"/>
    </source>
</evidence>
<evidence type="ECO:0000313" key="11">
    <source>
        <dbReference type="Proteomes" id="UP000277212"/>
    </source>
</evidence>
<comment type="subcellular location">
    <subcellularLocation>
        <location evidence="1">Membrane</location>
        <topology evidence="1">Multi-pass membrane protein</topology>
    </subcellularLocation>
</comment>
<name>A0A3M2RP86_9HYPO</name>
<evidence type="ECO:0000259" key="9">
    <source>
        <dbReference type="PROSITE" id="PS50922"/>
    </source>
</evidence>
<accession>A0A3M2RP86</accession>
<evidence type="ECO:0000256" key="4">
    <source>
        <dbReference type="ARBA" id="ARBA00022989"/>
    </source>
</evidence>
<protein>
    <recommendedName>
        <fullName evidence="9">TLC domain-containing protein</fullName>
    </recommendedName>
</protein>
<dbReference type="AlphaFoldDB" id="A0A3M2RP86"/>
<keyword evidence="11" id="KW-1185">Reference proteome</keyword>
<dbReference type="PANTHER" id="PTHR12560">
    <property type="entry name" value="LONGEVITY ASSURANCE FACTOR 1 LAG1"/>
    <property type="match status" value="1"/>
</dbReference>
<evidence type="ECO:0000256" key="7">
    <source>
        <dbReference type="SAM" id="MobiDB-lite"/>
    </source>
</evidence>
<dbReference type="GO" id="GO:0016020">
    <property type="term" value="C:membrane"/>
    <property type="evidence" value="ECO:0007669"/>
    <property type="project" value="UniProtKB-SubCell"/>
</dbReference>
<feature type="transmembrane region" description="Helical" evidence="8">
    <location>
        <begin position="243"/>
        <end position="268"/>
    </location>
</feature>
<dbReference type="STRING" id="2010991.A0A3M2RP86"/>
<feature type="transmembrane region" description="Helical" evidence="8">
    <location>
        <begin position="161"/>
        <end position="179"/>
    </location>
</feature>
<evidence type="ECO:0000256" key="8">
    <source>
        <dbReference type="SAM" id="Phobius"/>
    </source>
</evidence>
<dbReference type="Proteomes" id="UP000277212">
    <property type="component" value="Unassembled WGS sequence"/>
</dbReference>
<comment type="caution">
    <text evidence="10">The sequence shown here is derived from an EMBL/GenBank/DDBJ whole genome shotgun (WGS) entry which is preliminary data.</text>
</comment>
<feature type="domain" description="TLC" evidence="9">
    <location>
        <begin position="111"/>
        <end position="348"/>
    </location>
</feature>
<comment type="similarity">
    <text evidence="2">Belongs to the sphingosine N-acyltransferase family.</text>
</comment>
<feature type="transmembrane region" description="Helical" evidence="8">
    <location>
        <begin position="74"/>
        <end position="99"/>
    </location>
</feature>
<evidence type="ECO:0000256" key="3">
    <source>
        <dbReference type="ARBA" id="ARBA00022692"/>
    </source>
</evidence>
<dbReference type="Pfam" id="PF03798">
    <property type="entry name" value="TRAM_LAG1_CLN8"/>
    <property type="match status" value="1"/>
</dbReference>
<organism evidence="10 11">
    <name type="scientific">Fusarium kuroshium</name>
    <dbReference type="NCBI Taxonomy" id="2010991"/>
    <lineage>
        <taxon>Eukaryota</taxon>
        <taxon>Fungi</taxon>
        <taxon>Dikarya</taxon>
        <taxon>Ascomycota</taxon>
        <taxon>Pezizomycotina</taxon>
        <taxon>Sordariomycetes</taxon>
        <taxon>Hypocreomycetidae</taxon>
        <taxon>Hypocreales</taxon>
        <taxon>Nectriaceae</taxon>
        <taxon>Fusarium</taxon>
        <taxon>Fusarium solani species complex</taxon>
    </lineage>
</organism>
<keyword evidence="4 8" id="KW-1133">Transmembrane helix</keyword>
<dbReference type="SMART" id="SM00724">
    <property type="entry name" value="TLC"/>
    <property type="match status" value="1"/>
</dbReference>
<feature type="transmembrane region" description="Helical" evidence="8">
    <location>
        <begin position="120"/>
        <end position="141"/>
    </location>
</feature>
<dbReference type="GO" id="GO:0046513">
    <property type="term" value="P:ceramide biosynthetic process"/>
    <property type="evidence" value="ECO:0007669"/>
    <property type="project" value="InterPro"/>
</dbReference>
<evidence type="ECO:0000313" key="10">
    <source>
        <dbReference type="EMBL" id="RMJ06675.1"/>
    </source>
</evidence>